<dbReference type="InterPro" id="IPR018076">
    <property type="entry name" value="T2SS_GspF_dom"/>
</dbReference>
<comment type="similarity">
    <text evidence="2">Belongs to the GSP F family.</text>
</comment>
<evidence type="ECO:0000256" key="2">
    <source>
        <dbReference type="ARBA" id="ARBA00005745"/>
    </source>
</evidence>
<feature type="domain" description="Type II secretion system protein GspF" evidence="8">
    <location>
        <begin position="11"/>
        <end position="121"/>
    </location>
</feature>
<evidence type="ECO:0000259" key="8">
    <source>
        <dbReference type="Pfam" id="PF00482"/>
    </source>
</evidence>
<gene>
    <name evidence="9" type="ORF">SH580_06250</name>
</gene>
<evidence type="ECO:0000256" key="3">
    <source>
        <dbReference type="ARBA" id="ARBA00022475"/>
    </source>
</evidence>
<dbReference type="PANTHER" id="PTHR30012:SF0">
    <property type="entry name" value="TYPE II SECRETION SYSTEM PROTEIN F-RELATED"/>
    <property type="match status" value="1"/>
</dbReference>
<evidence type="ECO:0000256" key="4">
    <source>
        <dbReference type="ARBA" id="ARBA00022692"/>
    </source>
</evidence>
<keyword evidence="4 7" id="KW-0812">Transmembrane</keyword>
<comment type="subcellular location">
    <subcellularLocation>
        <location evidence="1">Cell membrane</location>
        <topology evidence="1">Multi-pass membrane protein</topology>
    </subcellularLocation>
</comment>
<evidence type="ECO:0000256" key="7">
    <source>
        <dbReference type="SAM" id="Phobius"/>
    </source>
</evidence>
<dbReference type="InterPro" id="IPR003004">
    <property type="entry name" value="GspF/PilC"/>
</dbReference>
<feature type="transmembrane region" description="Helical" evidence="7">
    <location>
        <begin position="188"/>
        <end position="207"/>
    </location>
</feature>
<keyword evidence="10" id="KW-1185">Reference proteome</keyword>
<dbReference type="EMBL" id="CP138858">
    <property type="protein sequence ID" value="WPJ97307.1"/>
    <property type="molecule type" value="Genomic_DNA"/>
</dbReference>
<accession>A0ABZ0RMH7</accession>
<keyword evidence="5 7" id="KW-1133">Transmembrane helix</keyword>
<evidence type="ECO:0000313" key="9">
    <source>
        <dbReference type="EMBL" id="WPJ97307.1"/>
    </source>
</evidence>
<dbReference type="Pfam" id="PF00482">
    <property type="entry name" value="T2SSF"/>
    <property type="match status" value="2"/>
</dbReference>
<evidence type="ECO:0000256" key="5">
    <source>
        <dbReference type="ARBA" id="ARBA00022989"/>
    </source>
</evidence>
<proteinExistence type="inferred from homology"/>
<feature type="transmembrane region" description="Helical" evidence="7">
    <location>
        <begin position="139"/>
        <end position="160"/>
    </location>
</feature>
<name>A0ABZ0RMH7_9BACT</name>
<feature type="transmembrane region" description="Helical" evidence="7">
    <location>
        <begin position="287"/>
        <end position="309"/>
    </location>
</feature>
<dbReference type="PANTHER" id="PTHR30012">
    <property type="entry name" value="GENERAL SECRETION PATHWAY PROTEIN"/>
    <property type="match status" value="1"/>
</dbReference>
<keyword evidence="3" id="KW-1003">Cell membrane</keyword>
<protein>
    <submittedName>
        <fullName evidence="9">Type II secretion system F family protein</fullName>
    </submittedName>
</protein>
<evidence type="ECO:0000256" key="1">
    <source>
        <dbReference type="ARBA" id="ARBA00004651"/>
    </source>
</evidence>
<keyword evidence="6 7" id="KW-0472">Membrane</keyword>
<reference evidence="9 10" key="1">
    <citation type="submission" date="2023-11" db="EMBL/GenBank/DDBJ databases">
        <title>Coraliomargarita sp. nov., isolated from marine algae.</title>
        <authorList>
            <person name="Lee J.K."/>
            <person name="Baek J.H."/>
            <person name="Kim J.M."/>
            <person name="Choi D.G."/>
            <person name="Jeon C.O."/>
        </authorList>
    </citation>
    <scope>NUCLEOTIDE SEQUENCE [LARGE SCALE GENOMIC DNA]</scope>
    <source>
        <strain evidence="9 10">J2-16</strain>
    </source>
</reference>
<dbReference type="InterPro" id="IPR042094">
    <property type="entry name" value="T2SS_GspF_sf"/>
</dbReference>
<evidence type="ECO:0000313" key="10">
    <source>
        <dbReference type="Proteomes" id="UP001324993"/>
    </source>
</evidence>
<dbReference type="Gene3D" id="1.20.81.30">
    <property type="entry name" value="Type II secretion system (T2SS), domain F"/>
    <property type="match status" value="2"/>
</dbReference>
<feature type="domain" description="Type II secretion system protein GspF" evidence="8">
    <location>
        <begin position="192"/>
        <end position="305"/>
    </location>
</feature>
<feature type="transmembrane region" description="Helical" evidence="7">
    <location>
        <begin position="101"/>
        <end position="119"/>
    </location>
</feature>
<dbReference type="RefSeq" id="WP_319834152.1">
    <property type="nucleotide sequence ID" value="NZ_CP138858.1"/>
</dbReference>
<organism evidence="9 10">
    <name type="scientific">Coraliomargarita algicola</name>
    <dbReference type="NCBI Taxonomy" id="3092156"/>
    <lineage>
        <taxon>Bacteria</taxon>
        <taxon>Pseudomonadati</taxon>
        <taxon>Verrucomicrobiota</taxon>
        <taxon>Opitutia</taxon>
        <taxon>Puniceicoccales</taxon>
        <taxon>Coraliomargaritaceae</taxon>
        <taxon>Coraliomargarita</taxon>
    </lineage>
</organism>
<dbReference type="Proteomes" id="UP001324993">
    <property type="component" value="Chromosome"/>
</dbReference>
<sequence length="319" mass="35531">MASHQALSNWYTQLGQHLEAGVLLSAALRLSVGPPQTERFAMADRLEQGKPFYAVMATAPQWLPRADRQFLLAGMQTGNLPRTLEHLSARHASIGATQRKLLLGAIYPLLVLHITALLLPVARMIDYETGFNWSLPRYLIESTSCILPIWLLIGALIYLARNNSPWMPRILRLLPIFRHYSHMQAMGNLAYALGTFIAAGVPVPSAWRLSVKLVNDPRYTQAVAQLEPIFAAERDPSTELKQFKCFPADFTAFYQTGAQSGKLDTCLLTAGRQFQERANRALTQASIAYPSGAMAAVACIVIYIVFNVFRGYLQIFDSF</sequence>
<evidence type="ECO:0000256" key="6">
    <source>
        <dbReference type="ARBA" id="ARBA00023136"/>
    </source>
</evidence>